<organism evidence="2 3">
    <name type="scientific">Paraflavitalea soli</name>
    <dbReference type="NCBI Taxonomy" id="2315862"/>
    <lineage>
        <taxon>Bacteria</taxon>
        <taxon>Pseudomonadati</taxon>
        <taxon>Bacteroidota</taxon>
        <taxon>Chitinophagia</taxon>
        <taxon>Chitinophagales</taxon>
        <taxon>Chitinophagaceae</taxon>
        <taxon>Paraflavitalea</taxon>
    </lineage>
</organism>
<gene>
    <name evidence="2" type="ORF">D3H65_02150</name>
</gene>
<dbReference type="AlphaFoldDB" id="A0A3B7MEW1"/>
<keyword evidence="3" id="KW-1185">Reference proteome</keyword>
<accession>A0A3B7MEW1</accession>
<dbReference type="InterPro" id="IPR017549">
    <property type="entry name" value="APMV_L690"/>
</dbReference>
<dbReference type="KEGG" id="pseg:D3H65_02150"/>
<dbReference type="OrthoDB" id="581621at2"/>
<evidence type="ECO:0000313" key="2">
    <source>
        <dbReference type="EMBL" id="AXY72842.1"/>
    </source>
</evidence>
<dbReference type="NCBIfam" id="TIGR03118">
    <property type="entry name" value="PEPCTERM_chp_1"/>
    <property type="match status" value="1"/>
</dbReference>
<dbReference type="SUPFAM" id="SSF75011">
    <property type="entry name" value="3-carboxy-cis,cis-mucoante lactonizing enzyme"/>
    <property type="match status" value="1"/>
</dbReference>
<name>A0A3B7MEW1_9BACT</name>
<feature type="transmembrane region" description="Helical" evidence="1">
    <location>
        <begin position="28"/>
        <end position="47"/>
    </location>
</feature>
<keyword evidence="1" id="KW-0472">Membrane</keyword>
<evidence type="ECO:0000313" key="3">
    <source>
        <dbReference type="Proteomes" id="UP000263900"/>
    </source>
</evidence>
<reference evidence="2 3" key="1">
    <citation type="submission" date="2018-09" db="EMBL/GenBank/DDBJ databases">
        <title>Genome sequencing of strain 6GH32-13.</title>
        <authorList>
            <person name="Weon H.-Y."/>
            <person name="Heo J."/>
            <person name="Kwon S.-W."/>
        </authorList>
    </citation>
    <scope>NUCLEOTIDE SEQUENCE [LARGE SCALE GENOMIC DNA]</scope>
    <source>
        <strain evidence="2 3">5GH32-13</strain>
    </source>
</reference>
<keyword evidence="1" id="KW-0812">Transmembrane</keyword>
<evidence type="ECO:0000256" key="1">
    <source>
        <dbReference type="SAM" id="Phobius"/>
    </source>
</evidence>
<dbReference type="EMBL" id="CP032157">
    <property type="protein sequence ID" value="AXY72842.1"/>
    <property type="molecule type" value="Genomic_DNA"/>
</dbReference>
<dbReference type="Proteomes" id="UP000263900">
    <property type="component" value="Chromosome"/>
</dbReference>
<protein>
    <submittedName>
        <fullName evidence="2">TIGR03118 family protein</fullName>
    </submittedName>
</protein>
<sequence length="392" mass="42053">MIAYPGKLQAVFPHLQNKFRMQKITRRLGSSGYPYALLCAVLIFVAGCKKLDELKQLKNFEQVNLVGNNQEYNPAHVDPTLINGWGIAFSATGTPWVNSQGGHVSEVYDREGVIVRPPVNIPSPGGPTGGNPTGIVFNGGADFVLSNGQAARFIFVGVDGILSAWNGAAGNNALLIKNDAATAAYTGLTNALMDGNNYLYAADFRANKIVVWDKNFAVVNMPFKDPGIPSGYAPFNIQAVGEWLYVTYAKVGPQGRSAAGRGLGFVSIFKTNGTLVKRFASRGALNAPWGIALASPSFFDDMDDAEDQKMKGATEGRSAILVGNFGDGYINAYTDDGQFIGVLRSNGRPIQIEGLWAITFPPSTSTIDPNRLYFAAGPDEEMGGLFGYIKKQ</sequence>
<keyword evidence="1" id="KW-1133">Transmembrane helix</keyword>
<proteinExistence type="predicted"/>